<dbReference type="InterPro" id="IPR041577">
    <property type="entry name" value="RT_RNaseH_2"/>
</dbReference>
<proteinExistence type="predicted"/>
<name>A0A438F1A1_VITVI</name>
<dbReference type="InterPro" id="IPR043128">
    <property type="entry name" value="Rev_trsase/Diguanyl_cyclase"/>
</dbReference>
<dbReference type="EMBL" id="QGNW01001142">
    <property type="protein sequence ID" value="RVW53733.1"/>
    <property type="molecule type" value="Genomic_DNA"/>
</dbReference>
<accession>A0A438F1A1</accession>
<dbReference type="Proteomes" id="UP000288805">
    <property type="component" value="Unassembled WGS sequence"/>
</dbReference>
<sequence>MQRLTGRLVALGPFIAWFTDKLHSFFTTLCRTQKFGWTEDCKSAFDAMKHCLTEPPILSSLKEKNELYMYLAVLDYAISVVYFDKPKRMDKSSSTT</sequence>
<reference evidence="2 3" key="1">
    <citation type="journal article" date="2018" name="PLoS Genet.">
        <title>Population sequencing reveals clonal diversity and ancestral inbreeding in the grapevine cultivar Chardonnay.</title>
        <authorList>
            <person name="Roach M.J."/>
            <person name="Johnson D.L."/>
            <person name="Bohlmann J."/>
            <person name="van Vuuren H.J."/>
            <person name="Jones S.J."/>
            <person name="Pretorius I.S."/>
            <person name="Schmidt S.A."/>
            <person name="Borneman A.R."/>
        </authorList>
    </citation>
    <scope>NUCLEOTIDE SEQUENCE [LARGE SCALE GENOMIC DNA]</scope>
    <source>
        <strain evidence="3">cv. Chardonnay</strain>
        <tissue evidence="2">Leaf</tissue>
    </source>
</reference>
<evidence type="ECO:0000259" key="1">
    <source>
        <dbReference type="Pfam" id="PF17919"/>
    </source>
</evidence>
<evidence type="ECO:0000313" key="3">
    <source>
        <dbReference type="Proteomes" id="UP000288805"/>
    </source>
</evidence>
<evidence type="ECO:0000313" key="2">
    <source>
        <dbReference type="EMBL" id="RVW53733.1"/>
    </source>
</evidence>
<gene>
    <name evidence="2" type="ORF">CK203_068915</name>
</gene>
<dbReference type="Pfam" id="PF17919">
    <property type="entry name" value="RT_RNaseH_2"/>
    <property type="match status" value="1"/>
</dbReference>
<organism evidence="2 3">
    <name type="scientific">Vitis vinifera</name>
    <name type="common">Grape</name>
    <dbReference type="NCBI Taxonomy" id="29760"/>
    <lineage>
        <taxon>Eukaryota</taxon>
        <taxon>Viridiplantae</taxon>
        <taxon>Streptophyta</taxon>
        <taxon>Embryophyta</taxon>
        <taxon>Tracheophyta</taxon>
        <taxon>Spermatophyta</taxon>
        <taxon>Magnoliopsida</taxon>
        <taxon>eudicotyledons</taxon>
        <taxon>Gunneridae</taxon>
        <taxon>Pentapetalae</taxon>
        <taxon>rosids</taxon>
        <taxon>Vitales</taxon>
        <taxon>Vitaceae</taxon>
        <taxon>Viteae</taxon>
        <taxon>Vitis</taxon>
    </lineage>
</organism>
<dbReference type="Gene3D" id="3.30.70.270">
    <property type="match status" value="1"/>
</dbReference>
<dbReference type="AlphaFoldDB" id="A0A438F1A1"/>
<protein>
    <recommendedName>
        <fullName evidence="1">Reverse transcriptase/retrotransposon-derived protein RNase H-like domain-containing protein</fullName>
    </recommendedName>
</protein>
<feature type="domain" description="Reverse transcriptase/retrotransposon-derived protein RNase H-like" evidence="1">
    <location>
        <begin position="37"/>
        <end position="84"/>
    </location>
</feature>
<dbReference type="InterPro" id="IPR043502">
    <property type="entry name" value="DNA/RNA_pol_sf"/>
</dbReference>
<dbReference type="SUPFAM" id="SSF56672">
    <property type="entry name" value="DNA/RNA polymerases"/>
    <property type="match status" value="1"/>
</dbReference>
<comment type="caution">
    <text evidence="2">The sequence shown here is derived from an EMBL/GenBank/DDBJ whole genome shotgun (WGS) entry which is preliminary data.</text>
</comment>